<comment type="caution">
    <text evidence="2">The sequence shown here is derived from an EMBL/GenBank/DDBJ whole genome shotgun (WGS) entry which is preliminary data.</text>
</comment>
<protein>
    <submittedName>
        <fullName evidence="2">Uncharacterized protein</fullName>
    </submittedName>
</protein>
<dbReference type="EMBL" id="WIWI01000013">
    <property type="protein sequence ID" value="MQT88799.1"/>
    <property type="molecule type" value="Genomic_DNA"/>
</dbReference>
<reference evidence="3 4" key="1">
    <citation type="submission" date="2019-10" db="EMBL/GenBank/DDBJ databases">
        <title>Evaluation of single-gene subtyping targets for Pseudomonas.</title>
        <authorList>
            <person name="Reichler S.J."/>
            <person name="Orsi R.H."/>
            <person name="Wiedmann M."/>
            <person name="Martin N.H."/>
            <person name="Murphy S.I."/>
        </authorList>
    </citation>
    <scope>NUCLEOTIDE SEQUENCE [LARGE SCALE GENOMIC DNA]</scope>
    <source>
        <strain evidence="2 4">FSL R10-3254</strain>
        <strain evidence="1 3">FSL R10-3257</strain>
    </source>
</reference>
<evidence type="ECO:0000313" key="4">
    <source>
        <dbReference type="Proteomes" id="UP000489190"/>
    </source>
</evidence>
<dbReference type="EMBL" id="WIWJ01000023">
    <property type="protein sequence ID" value="MQT47832.1"/>
    <property type="molecule type" value="Genomic_DNA"/>
</dbReference>
<dbReference type="Proteomes" id="UP000441404">
    <property type="component" value="Unassembled WGS sequence"/>
</dbReference>
<accession>A0A7X1XEK6</accession>
<dbReference type="RefSeq" id="WP_153327365.1">
    <property type="nucleotide sequence ID" value="NZ_WIWI01000013.1"/>
</dbReference>
<proteinExistence type="predicted"/>
<name>A0A7X1XEK6_9PSED</name>
<evidence type="ECO:0000313" key="2">
    <source>
        <dbReference type="EMBL" id="MQT88799.1"/>
    </source>
</evidence>
<organism evidence="2 4">
    <name type="scientific">Pseudomonas helleri</name>
    <dbReference type="NCBI Taxonomy" id="1608996"/>
    <lineage>
        <taxon>Bacteria</taxon>
        <taxon>Pseudomonadati</taxon>
        <taxon>Pseudomonadota</taxon>
        <taxon>Gammaproteobacteria</taxon>
        <taxon>Pseudomonadales</taxon>
        <taxon>Pseudomonadaceae</taxon>
        <taxon>Pseudomonas</taxon>
    </lineage>
</organism>
<gene>
    <name evidence="2" type="ORF">GHO39_06550</name>
    <name evidence="1" type="ORF">GHO40_14015</name>
</gene>
<evidence type="ECO:0000313" key="1">
    <source>
        <dbReference type="EMBL" id="MQT47832.1"/>
    </source>
</evidence>
<sequence>MAIQAFVATEYGEELDLYIRLNNVEINNHGELSRVKFRGFLSKEAFQNGKRWLWEKDVEFLADVKKPIWEQAYKVLMVEIGSDNYSFID</sequence>
<dbReference type="AlphaFoldDB" id="A0A7X1XEK6"/>
<dbReference type="Proteomes" id="UP000489190">
    <property type="component" value="Unassembled WGS sequence"/>
</dbReference>
<evidence type="ECO:0000313" key="3">
    <source>
        <dbReference type="Proteomes" id="UP000441404"/>
    </source>
</evidence>